<evidence type="ECO:0000256" key="9">
    <source>
        <dbReference type="ARBA" id="ARBA00023285"/>
    </source>
</evidence>
<evidence type="ECO:0000256" key="5">
    <source>
        <dbReference type="ARBA" id="ARBA00022857"/>
    </source>
</evidence>
<feature type="binding site" evidence="10">
    <location>
        <position position="137"/>
    </location>
    <ligand>
        <name>substrate</name>
    </ligand>
</feature>
<comment type="caution">
    <text evidence="11">The sequence shown here is derived from an EMBL/GenBank/DDBJ whole genome shotgun (WGS) entry which is preliminary data.</text>
</comment>
<dbReference type="GO" id="GO:0042823">
    <property type="term" value="P:pyridoxal phosphate biosynthetic process"/>
    <property type="evidence" value="ECO:0007669"/>
    <property type="project" value="UniProtKB-UniRule"/>
</dbReference>
<comment type="cofactor">
    <cofactor evidence="10">
        <name>Zn(2+)</name>
        <dbReference type="ChEBI" id="CHEBI:29105"/>
    </cofactor>
    <cofactor evidence="10">
        <name>Mg(2+)</name>
        <dbReference type="ChEBI" id="CHEBI:18420"/>
    </cofactor>
    <cofactor evidence="10">
        <name>Co(2+)</name>
        <dbReference type="ChEBI" id="CHEBI:48828"/>
    </cofactor>
    <text evidence="10">Binds 1 divalent metal cation per subunit. Can use ions such as Zn(2+), Mg(2+) or Co(2+).</text>
</comment>
<keyword evidence="1 10" id="KW-0963">Cytoplasm</keyword>
<feature type="binding site" evidence="10">
    <location>
        <position position="211"/>
    </location>
    <ligand>
        <name>a divalent metal cation</name>
        <dbReference type="ChEBI" id="CHEBI:60240"/>
        <note>ligand shared between dimeric partners</note>
    </ligand>
</feature>
<dbReference type="GO" id="GO:0051287">
    <property type="term" value="F:NAD binding"/>
    <property type="evidence" value="ECO:0007669"/>
    <property type="project" value="InterPro"/>
</dbReference>
<dbReference type="PANTHER" id="PTHR30004:SF5">
    <property type="entry name" value="4-HYDROXYTHREONINE-4-PHOSPHATE DEHYDROGENASE"/>
    <property type="match status" value="1"/>
</dbReference>
<feature type="binding site" evidence="10">
    <location>
        <position position="274"/>
    </location>
    <ligand>
        <name>substrate</name>
    </ligand>
</feature>
<keyword evidence="7 10" id="KW-0520">NAD</keyword>
<dbReference type="SUPFAM" id="SSF53659">
    <property type="entry name" value="Isocitrate/Isopropylmalate dehydrogenase-like"/>
    <property type="match status" value="1"/>
</dbReference>
<accession>A0A1F6VLB1</accession>
<keyword evidence="3 10" id="KW-0862">Zinc</keyword>
<dbReference type="UniPathway" id="UPA00244">
    <property type="reaction ID" value="UER00312"/>
</dbReference>
<evidence type="ECO:0000256" key="8">
    <source>
        <dbReference type="ARBA" id="ARBA00023096"/>
    </source>
</evidence>
<comment type="catalytic activity">
    <reaction evidence="10">
        <text>4-(phosphooxy)-L-threonine + NAD(+) = 3-amino-2-oxopropyl phosphate + CO2 + NADH</text>
        <dbReference type="Rhea" id="RHEA:32275"/>
        <dbReference type="ChEBI" id="CHEBI:16526"/>
        <dbReference type="ChEBI" id="CHEBI:57279"/>
        <dbReference type="ChEBI" id="CHEBI:57540"/>
        <dbReference type="ChEBI" id="CHEBI:57945"/>
        <dbReference type="ChEBI" id="CHEBI:58452"/>
        <dbReference type="EC" id="1.1.1.262"/>
    </reaction>
</comment>
<sequence>MQTGSSTQQITIALTPGEPAGIGPDLCLQLLQTPHDFALVLVADAAMLTERAQQLGLPFTYTKWRGQQESKNGVYLLPIATDQPVTPGQLDPRNARYVHQTLNRAVEGCLRGEFAALVTGPVHKGVLNDAGIPFTGHTEFIGERCGVEPVMMLTCPGLRVALATTHLPLAEVARHVTRARLHAVLTTLHHELSNKFRIAKPRISVCGLNPHAGESGHLGREEIEVIAPVIEQLARAGMNLRGPLPADTAFLPEQLNATDAVLAMYHDQGLPVLKHHDFKNAVNVTLGLPFVRTSVDHGTALELAGTGRADATSLLAAIALAHELAG</sequence>
<feature type="binding site" evidence="10">
    <location>
        <position position="266"/>
    </location>
    <ligand>
        <name>a divalent metal cation</name>
        <dbReference type="ChEBI" id="CHEBI:60240"/>
        <note>ligand shared between dimeric partners</note>
    </ligand>
</feature>
<comment type="pathway">
    <text evidence="10">Cofactor biosynthesis; pyridoxine 5'-phosphate biosynthesis; pyridoxine 5'-phosphate from D-erythrose 4-phosphate: step 4/5.</text>
</comment>
<keyword evidence="6 10" id="KW-0560">Oxidoreductase</keyword>
<keyword evidence="4 10" id="KW-0460">Magnesium</keyword>
<comment type="similarity">
    <text evidence="10">Belongs to the PdxA family.</text>
</comment>
<dbReference type="GO" id="GO:0005737">
    <property type="term" value="C:cytoplasm"/>
    <property type="evidence" value="ECO:0007669"/>
    <property type="project" value="UniProtKB-SubCell"/>
</dbReference>
<feature type="binding site" evidence="10">
    <location>
        <position position="138"/>
    </location>
    <ligand>
        <name>substrate</name>
    </ligand>
</feature>
<dbReference type="Proteomes" id="UP000179076">
    <property type="component" value="Unassembled WGS sequence"/>
</dbReference>
<dbReference type="AlphaFoldDB" id="A0A1F6VLB1"/>
<keyword evidence="5 10" id="KW-0521">NADP</keyword>
<comment type="subunit">
    <text evidence="10">Homodimer.</text>
</comment>
<name>A0A1F6VLB1_9PROT</name>
<keyword evidence="9 10" id="KW-0170">Cobalt</keyword>
<keyword evidence="8 10" id="KW-0664">Pyridoxine biosynthesis</keyword>
<dbReference type="GO" id="GO:0050570">
    <property type="term" value="F:4-hydroxythreonine-4-phosphate dehydrogenase activity"/>
    <property type="evidence" value="ECO:0007669"/>
    <property type="project" value="UniProtKB-UniRule"/>
</dbReference>
<evidence type="ECO:0000256" key="3">
    <source>
        <dbReference type="ARBA" id="ARBA00022833"/>
    </source>
</evidence>
<dbReference type="EC" id="1.1.1.262" evidence="10"/>
<dbReference type="GO" id="GO:0050897">
    <property type="term" value="F:cobalt ion binding"/>
    <property type="evidence" value="ECO:0007669"/>
    <property type="project" value="UniProtKB-UniRule"/>
</dbReference>
<dbReference type="InterPro" id="IPR005255">
    <property type="entry name" value="PdxA_fam"/>
</dbReference>
<evidence type="ECO:0000256" key="10">
    <source>
        <dbReference type="HAMAP-Rule" id="MF_00536"/>
    </source>
</evidence>
<comment type="subcellular location">
    <subcellularLocation>
        <location evidence="10">Cytoplasm</location>
    </subcellularLocation>
</comment>
<evidence type="ECO:0000313" key="12">
    <source>
        <dbReference type="Proteomes" id="UP000179076"/>
    </source>
</evidence>
<protein>
    <recommendedName>
        <fullName evidence="10">4-hydroxythreonine-4-phosphate dehydrogenase</fullName>
        <ecNumber evidence="10">1.1.1.262</ecNumber>
    </recommendedName>
    <alternativeName>
        <fullName evidence="10">4-(phosphohydroxy)-L-threonine dehydrogenase</fullName>
    </alternativeName>
</protein>
<dbReference type="Pfam" id="PF04166">
    <property type="entry name" value="PdxA"/>
    <property type="match status" value="1"/>
</dbReference>
<evidence type="ECO:0000256" key="6">
    <source>
        <dbReference type="ARBA" id="ARBA00023002"/>
    </source>
</evidence>
<dbReference type="GO" id="GO:0008270">
    <property type="term" value="F:zinc ion binding"/>
    <property type="evidence" value="ECO:0007669"/>
    <property type="project" value="UniProtKB-UniRule"/>
</dbReference>
<evidence type="ECO:0000256" key="4">
    <source>
        <dbReference type="ARBA" id="ARBA00022842"/>
    </source>
</evidence>
<comment type="miscellaneous">
    <text evidence="10">The active site is located at the dimer interface.</text>
</comment>
<dbReference type="NCBIfam" id="TIGR00557">
    <property type="entry name" value="pdxA"/>
    <property type="match status" value="1"/>
</dbReference>
<dbReference type="GO" id="GO:0008615">
    <property type="term" value="P:pyridoxine biosynthetic process"/>
    <property type="evidence" value="ECO:0007669"/>
    <property type="project" value="UniProtKB-UniRule"/>
</dbReference>
<organism evidence="11 12">
    <name type="scientific">Candidatus Muproteobacteria bacterium RBG_16_60_9</name>
    <dbReference type="NCBI Taxonomy" id="1817755"/>
    <lineage>
        <taxon>Bacteria</taxon>
        <taxon>Pseudomonadati</taxon>
        <taxon>Pseudomonadota</taxon>
        <taxon>Candidatus Muproteobacteria</taxon>
    </lineage>
</organism>
<dbReference type="InterPro" id="IPR037510">
    <property type="entry name" value="PdxA"/>
</dbReference>
<dbReference type="GO" id="GO:0000287">
    <property type="term" value="F:magnesium ion binding"/>
    <property type="evidence" value="ECO:0007669"/>
    <property type="project" value="UniProtKB-UniRule"/>
</dbReference>
<comment type="function">
    <text evidence="10">Catalyzes the NAD(P)-dependent oxidation of 4-(phosphooxy)-L-threonine (HTP) into 2-amino-3-oxo-4-(phosphooxy)butyric acid which spontaneously decarboxylates to form 3-amino-2-oxopropyl phosphate (AHAP).</text>
</comment>
<evidence type="ECO:0000256" key="2">
    <source>
        <dbReference type="ARBA" id="ARBA00022723"/>
    </source>
</evidence>
<evidence type="ECO:0000313" key="11">
    <source>
        <dbReference type="EMBL" id="OGI70346.1"/>
    </source>
</evidence>
<dbReference type="HAMAP" id="MF_00536">
    <property type="entry name" value="PdxA"/>
    <property type="match status" value="1"/>
</dbReference>
<evidence type="ECO:0000256" key="1">
    <source>
        <dbReference type="ARBA" id="ARBA00022490"/>
    </source>
</evidence>
<dbReference type="Gene3D" id="3.40.718.10">
    <property type="entry name" value="Isopropylmalate Dehydrogenase"/>
    <property type="match status" value="1"/>
</dbReference>
<dbReference type="EMBL" id="MFSP01000003">
    <property type="protein sequence ID" value="OGI70346.1"/>
    <property type="molecule type" value="Genomic_DNA"/>
</dbReference>
<gene>
    <name evidence="10" type="primary">pdxA</name>
    <name evidence="11" type="ORF">A2W18_13605</name>
</gene>
<reference evidence="11 12" key="1">
    <citation type="journal article" date="2016" name="Nat. Commun.">
        <title>Thousands of microbial genomes shed light on interconnected biogeochemical processes in an aquifer system.</title>
        <authorList>
            <person name="Anantharaman K."/>
            <person name="Brown C.T."/>
            <person name="Hug L.A."/>
            <person name="Sharon I."/>
            <person name="Castelle C.J."/>
            <person name="Probst A.J."/>
            <person name="Thomas B.C."/>
            <person name="Singh A."/>
            <person name="Wilkins M.J."/>
            <person name="Karaoz U."/>
            <person name="Brodie E.L."/>
            <person name="Williams K.H."/>
            <person name="Hubbard S.S."/>
            <person name="Banfield J.F."/>
        </authorList>
    </citation>
    <scope>NUCLEOTIDE SEQUENCE [LARGE SCALE GENOMIC DNA]</scope>
</reference>
<feature type="binding site" evidence="10">
    <location>
        <position position="166"/>
    </location>
    <ligand>
        <name>a divalent metal cation</name>
        <dbReference type="ChEBI" id="CHEBI:60240"/>
        <note>ligand shared between dimeric partners</note>
    </ligand>
</feature>
<evidence type="ECO:0000256" key="7">
    <source>
        <dbReference type="ARBA" id="ARBA00023027"/>
    </source>
</evidence>
<keyword evidence="2 10" id="KW-0479">Metal-binding</keyword>
<feature type="binding site" evidence="10">
    <location>
        <position position="283"/>
    </location>
    <ligand>
        <name>substrate</name>
    </ligand>
</feature>
<dbReference type="PANTHER" id="PTHR30004">
    <property type="entry name" value="4-HYDROXYTHREONINE-4-PHOSPHATE DEHYDROGENASE"/>
    <property type="match status" value="1"/>
</dbReference>
<proteinExistence type="inferred from homology"/>
<feature type="binding site" evidence="10">
    <location>
        <position position="292"/>
    </location>
    <ligand>
        <name>substrate</name>
    </ligand>
</feature>